<dbReference type="InterPro" id="IPR001810">
    <property type="entry name" value="F-box_dom"/>
</dbReference>
<dbReference type="Proteomes" id="UP000728032">
    <property type="component" value="Unassembled WGS sequence"/>
</dbReference>
<name>A0A7R9MIW9_9ACAR</name>
<feature type="region of interest" description="Disordered" evidence="1">
    <location>
        <begin position="1"/>
        <end position="30"/>
    </location>
</feature>
<dbReference type="InterPro" id="IPR036047">
    <property type="entry name" value="F-box-like_dom_sf"/>
</dbReference>
<evidence type="ECO:0000259" key="2">
    <source>
        <dbReference type="Pfam" id="PF00646"/>
    </source>
</evidence>
<dbReference type="EMBL" id="CAJPVJ010022329">
    <property type="protein sequence ID" value="CAG2178214.1"/>
    <property type="molecule type" value="Genomic_DNA"/>
</dbReference>
<organism evidence="3">
    <name type="scientific">Oppiella nova</name>
    <dbReference type="NCBI Taxonomy" id="334625"/>
    <lineage>
        <taxon>Eukaryota</taxon>
        <taxon>Metazoa</taxon>
        <taxon>Ecdysozoa</taxon>
        <taxon>Arthropoda</taxon>
        <taxon>Chelicerata</taxon>
        <taxon>Arachnida</taxon>
        <taxon>Acari</taxon>
        <taxon>Acariformes</taxon>
        <taxon>Sarcoptiformes</taxon>
        <taxon>Oribatida</taxon>
        <taxon>Brachypylina</taxon>
        <taxon>Oppioidea</taxon>
        <taxon>Oppiidae</taxon>
        <taxon>Oppiella</taxon>
    </lineage>
</organism>
<dbReference type="OrthoDB" id="6478838at2759"/>
<dbReference type="Gene3D" id="1.20.1280.50">
    <property type="match status" value="1"/>
</dbReference>
<feature type="domain" description="F-box" evidence="2">
    <location>
        <begin position="39"/>
        <end position="73"/>
    </location>
</feature>
<accession>A0A7R9MIW9</accession>
<evidence type="ECO:0000313" key="3">
    <source>
        <dbReference type="EMBL" id="CAD7661078.1"/>
    </source>
</evidence>
<reference evidence="3" key="1">
    <citation type="submission" date="2020-11" db="EMBL/GenBank/DDBJ databases">
        <authorList>
            <person name="Tran Van P."/>
        </authorList>
    </citation>
    <scope>NUCLEOTIDE SEQUENCE</scope>
</reference>
<evidence type="ECO:0000256" key="1">
    <source>
        <dbReference type="SAM" id="MobiDB-lite"/>
    </source>
</evidence>
<sequence length="126" mass="15040">MDRRSCGQKPPKRAKTSMTDTNRTQEEYPKDSLDRYGDDLCGVILSYLSLEECFRFECVSKQWQRSVFKRQNYVNVEKHVKKWQIMSGKTIEDIDWQILESVVRKCPNIRRFDIEIHSEVTGRVFE</sequence>
<evidence type="ECO:0000313" key="4">
    <source>
        <dbReference type="Proteomes" id="UP000728032"/>
    </source>
</evidence>
<dbReference type="Pfam" id="PF00646">
    <property type="entry name" value="F-box"/>
    <property type="match status" value="1"/>
</dbReference>
<gene>
    <name evidence="3" type="ORF">ONB1V03_LOCUS17640</name>
</gene>
<keyword evidence="4" id="KW-1185">Reference proteome</keyword>
<dbReference type="SUPFAM" id="SSF81383">
    <property type="entry name" value="F-box domain"/>
    <property type="match status" value="1"/>
</dbReference>
<dbReference type="AlphaFoldDB" id="A0A7R9MIW9"/>
<protein>
    <recommendedName>
        <fullName evidence="2">F-box domain-containing protein</fullName>
    </recommendedName>
</protein>
<proteinExistence type="predicted"/>
<dbReference type="EMBL" id="OC937154">
    <property type="protein sequence ID" value="CAD7661078.1"/>
    <property type="molecule type" value="Genomic_DNA"/>
</dbReference>
<feature type="non-terminal residue" evidence="3">
    <location>
        <position position="126"/>
    </location>
</feature>